<keyword evidence="12" id="KW-1185">Reference proteome</keyword>
<keyword evidence="4" id="KW-0813">Transport</keyword>
<gene>
    <name evidence="11" type="ORF">HNP82_000242</name>
</gene>
<keyword evidence="6 10" id="KW-0812">Transmembrane</keyword>
<feature type="transmembrane region" description="Helical" evidence="10">
    <location>
        <begin position="170"/>
        <end position="188"/>
    </location>
</feature>
<feature type="transmembrane region" description="Helical" evidence="10">
    <location>
        <begin position="272"/>
        <end position="292"/>
    </location>
</feature>
<dbReference type="AlphaFoldDB" id="A0A7W8H7W9"/>
<accession>A0A7W8H7W9</accession>
<dbReference type="InterPro" id="IPR045070">
    <property type="entry name" value="MATE_MepA-like"/>
</dbReference>
<keyword evidence="8 10" id="KW-0472">Membrane</keyword>
<dbReference type="InterPro" id="IPR002528">
    <property type="entry name" value="MATE_fam"/>
</dbReference>
<feature type="transmembrane region" description="Helical" evidence="10">
    <location>
        <begin position="236"/>
        <end position="260"/>
    </location>
</feature>
<keyword evidence="9" id="KW-0046">Antibiotic resistance</keyword>
<dbReference type="EMBL" id="JACHFW010000001">
    <property type="protein sequence ID" value="MBB5263148.1"/>
    <property type="molecule type" value="Genomic_DNA"/>
</dbReference>
<evidence type="ECO:0000256" key="1">
    <source>
        <dbReference type="ARBA" id="ARBA00004651"/>
    </source>
</evidence>
<dbReference type="Pfam" id="PF01554">
    <property type="entry name" value="MatE"/>
    <property type="match status" value="2"/>
</dbReference>
<feature type="transmembrane region" description="Helical" evidence="10">
    <location>
        <begin position="399"/>
        <end position="420"/>
    </location>
</feature>
<dbReference type="InterPro" id="IPR051327">
    <property type="entry name" value="MATE_MepA_subfamily"/>
</dbReference>
<evidence type="ECO:0000256" key="6">
    <source>
        <dbReference type="ARBA" id="ARBA00022692"/>
    </source>
</evidence>
<feature type="transmembrane region" description="Helical" evidence="10">
    <location>
        <begin position="356"/>
        <end position="378"/>
    </location>
</feature>
<proteinExistence type="inferred from homology"/>
<dbReference type="GO" id="GO:0005886">
    <property type="term" value="C:plasma membrane"/>
    <property type="evidence" value="ECO:0007669"/>
    <property type="project" value="UniProtKB-SubCell"/>
</dbReference>
<dbReference type="GO" id="GO:0042910">
    <property type="term" value="F:xenobiotic transmembrane transporter activity"/>
    <property type="evidence" value="ECO:0007669"/>
    <property type="project" value="InterPro"/>
</dbReference>
<evidence type="ECO:0000256" key="7">
    <source>
        <dbReference type="ARBA" id="ARBA00022989"/>
    </source>
</evidence>
<feature type="transmembrane region" description="Helical" evidence="10">
    <location>
        <begin position="93"/>
        <end position="115"/>
    </location>
</feature>
<organism evidence="11 12">
    <name type="scientific">Catenibacillus scindens</name>
    <dbReference type="NCBI Taxonomy" id="673271"/>
    <lineage>
        <taxon>Bacteria</taxon>
        <taxon>Bacillati</taxon>
        <taxon>Bacillota</taxon>
        <taxon>Clostridia</taxon>
        <taxon>Lachnospirales</taxon>
        <taxon>Lachnospiraceae</taxon>
        <taxon>Catenibacillus</taxon>
    </lineage>
</organism>
<dbReference type="RefSeq" id="WP_183770552.1">
    <property type="nucleotide sequence ID" value="NZ_JACHFW010000001.1"/>
</dbReference>
<dbReference type="GO" id="GO:0046677">
    <property type="term" value="P:response to antibiotic"/>
    <property type="evidence" value="ECO:0007669"/>
    <property type="project" value="UniProtKB-KW"/>
</dbReference>
<evidence type="ECO:0000256" key="3">
    <source>
        <dbReference type="ARBA" id="ARBA00022106"/>
    </source>
</evidence>
<dbReference type="PANTHER" id="PTHR43823">
    <property type="entry name" value="SPORULATION PROTEIN YKVU"/>
    <property type="match status" value="1"/>
</dbReference>
<dbReference type="Proteomes" id="UP000543642">
    <property type="component" value="Unassembled WGS sequence"/>
</dbReference>
<evidence type="ECO:0000256" key="8">
    <source>
        <dbReference type="ARBA" id="ARBA00023136"/>
    </source>
</evidence>
<comment type="caution">
    <text evidence="11">The sequence shown here is derived from an EMBL/GenBank/DDBJ whole genome shotgun (WGS) entry which is preliminary data.</text>
</comment>
<protein>
    <recommendedName>
        <fullName evidence="3">Multidrug export protein MepA</fullName>
    </recommendedName>
</protein>
<comment type="subcellular location">
    <subcellularLocation>
        <location evidence="1">Cell membrane</location>
        <topology evidence="1">Multi-pass membrane protein</topology>
    </subcellularLocation>
</comment>
<dbReference type="NCBIfam" id="TIGR00797">
    <property type="entry name" value="matE"/>
    <property type="match status" value="1"/>
</dbReference>
<feature type="transmembrane region" description="Helical" evidence="10">
    <location>
        <begin position="49"/>
        <end position="72"/>
    </location>
</feature>
<dbReference type="PIRSF" id="PIRSF006603">
    <property type="entry name" value="DinF"/>
    <property type="match status" value="1"/>
</dbReference>
<dbReference type="InterPro" id="IPR048279">
    <property type="entry name" value="MdtK-like"/>
</dbReference>
<feature type="transmembrane region" description="Helical" evidence="10">
    <location>
        <begin position="320"/>
        <end position="344"/>
    </location>
</feature>
<evidence type="ECO:0000256" key="10">
    <source>
        <dbReference type="SAM" id="Phobius"/>
    </source>
</evidence>
<feature type="transmembrane region" description="Helical" evidence="10">
    <location>
        <begin position="135"/>
        <end position="158"/>
    </location>
</feature>
<feature type="transmembrane region" description="Helical" evidence="10">
    <location>
        <begin position="194"/>
        <end position="215"/>
    </location>
</feature>
<comment type="similarity">
    <text evidence="2">Belongs to the multi antimicrobial extrusion (MATE) (TC 2.A.66.1) family. MepA subfamily.</text>
</comment>
<keyword evidence="7 10" id="KW-1133">Transmembrane helix</keyword>
<evidence type="ECO:0000313" key="11">
    <source>
        <dbReference type="EMBL" id="MBB5263148.1"/>
    </source>
</evidence>
<evidence type="ECO:0000256" key="5">
    <source>
        <dbReference type="ARBA" id="ARBA00022475"/>
    </source>
</evidence>
<evidence type="ECO:0000256" key="4">
    <source>
        <dbReference type="ARBA" id="ARBA00022448"/>
    </source>
</evidence>
<evidence type="ECO:0000313" key="12">
    <source>
        <dbReference type="Proteomes" id="UP000543642"/>
    </source>
</evidence>
<reference evidence="11 12" key="1">
    <citation type="submission" date="2020-08" db="EMBL/GenBank/DDBJ databases">
        <title>Genomic Encyclopedia of Type Strains, Phase IV (KMG-IV): sequencing the most valuable type-strain genomes for metagenomic binning, comparative biology and taxonomic classification.</title>
        <authorList>
            <person name="Goeker M."/>
        </authorList>
    </citation>
    <scope>NUCLEOTIDE SEQUENCE [LARGE SCALE GENOMIC DNA]</scope>
    <source>
        <strain evidence="11 12">DSM 106146</strain>
    </source>
</reference>
<dbReference type="PANTHER" id="PTHR43823:SF3">
    <property type="entry name" value="MULTIDRUG EXPORT PROTEIN MEPA"/>
    <property type="match status" value="1"/>
</dbReference>
<keyword evidence="5" id="KW-1003">Cell membrane</keyword>
<evidence type="ECO:0000256" key="9">
    <source>
        <dbReference type="ARBA" id="ARBA00023251"/>
    </source>
</evidence>
<dbReference type="CDD" id="cd13143">
    <property type="entry name" value="MATE_MepA_like"/>
    <property type="match status" value="1"/>
</dbReference>
<dbReference type="GO" id="GO:0015297">
    <property type="term" value="F:antiporter activity"/>
    <property type="evidence" value="ECO:0007669"/>
    <property type="project" value="InterPro"/>
</dbReference>
<feature type="transmembrane region" description="Helical" evidence="10">
    <location>
        <begin position="12"/>
        <end position="34"/>
    </location>
</feature>
<name>A0A7W8H7W9_9FIRM</name>
<evidence type="ECO:0000256" key="2">
    <source>
        <dbReference type="ARBA" id="ARBA00008417"/>
    </source>
</evidence>
<sequence length="454" mass="48871">MENNLGKENVKSLVWRIAIPSMLAQFVSVLYSIVDRMYIGNIPRIGDEALAGVGICGPVVTMVGSVAFLVGIGGSPLMSRRMGEGRMDEARKIVANAFVMLIGLAMILMVLMTAIRRPMLMFFGASQITYPYADIYFTTYLTGTVFALLSTGMNQFIIAQGFAKTGMISVSLGAVLNIVLDPVFIFAMNMDVRGAAIATVISQMASCVFVLVFLFGPKPPVRISFGGYRPGIMGRILVMGFTPFIIIAIDNVMIIALNAVLARYSAAGTGDMLITCATIVQSFMLVVTMPLGGISSGTQTILAYNYGAGQRDRVMMAQRYIVLLCVAFTAVMFVAAQVLSPAFVRLFTSDPQISATAVWAIGVSTMALIPLGVQYAVVDGFTGLGQVRYALPLSFFRKLVYFVPLFVLPVFFGAKAVFFAEPISDIAGPVVTSILYSAVMPRLMGEERREAGSL</sequence>